<keyword evidence="2" id="KW-0805">Transcription regulation</keyword>
<evidence type="ECO:0000256" key="3">
    <source>
        <dbReference type="ARBA" id="ARBA00023125"/>
    </source>
</evidence>
<protein>
    <recommendedName>
        <fullName evidence="5">HTH-type transcriptional regulator RipA</fullName>
    </recommendedName>
    <alternativeName>
        <fullName evidence="6">Repressor of iron proteins A</fullName>
    </alternativeName>
</protein>
<keyword evidence="1" id="KW-0678">Repressor</keyword>
<sequence>MRNTPIDLVDDAPRDVLPIGTDYAMGEVLVPHRHRRAQLLYGATGVMHVETDDGSWVVPTHRAVWIPPETVHQVTMYGVSTCSLYIEPVAAPWGPATCEVVTVSPLARQLLLEAADLPVEYDEHGRDGALVRLLLFEVSRMTPLPLHVPLPSDRALLAMCRTFLDAPDAHASPVVWAAALHVSLRTFNRRFGAQTGLTFDRWRQRACVLAALPRLSAGESVTRVAGALGYESPAAFSTMFRRVLDASPQEYLGTGARPSRLGAVTS</sequence>
<evidence type="ECO:0000256" key="4">
    <source>
        <dbReference type="ARBA" id="ARBA00023163"/>
    </source>
</evidence>
<dbReference type="InterPro" id="IPR014710">
    <property type="entry name" value="RmlC-like_jellyroll"/>
</dbReference>
<keyword evidence="11" id="KW-1185">Reference proteome</keyword>
<dbReference type="EMBL" id="LRIE01000081">
    <property type="protein sequence ID" value="KZM34312.1"/>
    <property type="molecule type" value="Genomic_DNA"/>
</dbReference>
<evidence type="ECO:0000256" key="2">
    <source>
        <dbReference type="ARBA" id="ARBA00023015"/>
    </source>
</evidence>
<dbReference type="InterPro" id="IPR018060">
    <property type="entry name" value="HTH_AraC"/>
</dbReference>
<evidence type="ECO:0000256" key="1">
    <source>
        <dbReference type="ARBA" id="ARBA00022491"/>
    </source>
</evidence>
<dbReference type="Gene3D" id="2.60.120.10">
    <property type="entry name" value="Jelly Rolls"/>
    <property type="match status" value="1"/>
</dbReference>
<evidence type="ECO:0000259" key="7">
    <source>
        <dbReference type="PROSITE" id="PS01124"/>
    </source>
</evidence>
<dbReference type="EMBL" id="MAQA01000030">
    <property type="protein sequence ID" value="OCI30725.1"/>
    <property type="molecule type" value="Genomic_DNA"/>
</dbReference>
<evidence type="ECO:0000256" key="5">
    <source>
        <dbReference type="ARBA" id="ARBA00074140"/>
    </source>
</evidence>
<dbReference type="SMART" id="SM00342">
    <property type="entry name" value="HTH_ARAC"/>
    <property type="match status" value="1"/>
</dbReference>
<name>A0A163QLY3_9CELL</name>
<dbReference type="PANTHER" id="PTHR11019">
    <property type="entry name" value="HTH-TYPE TRANSCRIPTIONAL REGULATOR NIMR"/>
    <property type="match status" value="1"/>
</dbReference>
<dbReference type="PATRIC" id="fig|43678.3.peg.3301"/>
<dbReference type="InterPro" id="IPR011051">
    <property type="entry name" value="RmlC_Cupin_sf"/>
</dbReference>
<keyword evidence="4" id="KW-0804">Transcription</keyword>
<reference evidence="8 10" key="1">
    <citation type="submission" date="2016-01" db="EMBL/GenBank/DDBJ databases">
        <title>Genome sequence of Oerskovia enterophila VJag, an agar and cellulose degrading bacterium.</title>
        <authorList>
            <person name="Poehlein A."/>
            <person name="Jag V."/>
            <person name="Bengelsdorf F."/>
            <person name="Duerre P."/>
            <person name="Daniel R."/>
        </authorList>
    </citation>
    <scope>NUCLEOTIDE SEQUENCE [LARGE SCALE GENOMIC DNA]</scope>
    <source>
        <strain evidence="8 10">VJag</strain>
    </source>
</reference>
<evidence type="ECO:0000313" key="10">
    <source>
        <dbReference type="Proteomes" id="UP000076447"/>
    </source>
</evidence>
<dbReference type="OrthoDB" id="2039152at2"/>
<dbReference type="Pfam" id="PF12833">
    <property type="entry name" value="HTH_18"/>
    <property type="match status" value="1"/>
</dbReference>
<accession>A0A163QLY3</accession>
<dbReference type="RefSeq" id="WP_068626060.1">
    <property type="nucleotide sequence ID" value="NZ_LRIE01000081.1"/>
</dbReference>
<dbReference type="CDD" id="cd06124">
    <property type="entry name" value="cupin_NimR-like_N"/>
    <property type="match status" value="1"/>
</dbReference>
<evidence type="ECO:0000313" key="11">
    <source>
        <dbReference type="Proteomes" id="UP000093412"/>
    </source>
</evidence>
<dbReference type="SUPFAM" id="SSF46689">
    <property type="entry name" value="Homeodomain-like"/>
    <property type="match status" value="1"/>
</dbReference>
<proteinExistence type="predicted"/>
<dbReference type="InterPro" id="IPR009057">
    <property type="entry name" value="Homeodomain-like_sf"/>
</dbReference>
<dbReference type="PROSITE" id="PS01124">
    <property type="entry name" value="HTH_ARAC_FAMILY_2"/>
    <property type="match status" value="1"/>
</dbReference>
<dbReference type="PANTHER" id="PTHR11019:SF159">
    <property type="entry name" value="TRANSCRIPTIONAL REGULATOR-RELATED"/>
    <property type="match status" value="1"/>
</dbReference>
<dbReference type="GO" id="GO:0043565">
    <property type="term" value="F:sequence-specific DNA binding"/>
    <property type="evidence" value="ECO:0007669"/>
    <property type="project" value="InterPro"/>
</dbReference>
<dbReference type="AlphaFoldDB" id="A0A163QLY3"/>
<dbReference type="Gene3D" id="1.10.10.60">
    <property type="entry name" value="Homeodomain-like"/>
    <property type="match status" value="1"/>
</dbReference>
<gene>
    <name evidence="8" type="primary">ripA_3</name>
    <name evidence="9" type="synonym">ripA_4</name>
    <name evidence="9" type="ORF">OERS_25950</name>
    <name evidence="8" type="ORF">OJAG_31440</name>
</gene>
<keyword evidence="3" id="KW-0238">DNA-binding</keyword>
<dbReference type="Proteomes" id="UP000093412">
    <property type="component" value="Unassembled WGS sequence"/>
</dbReference>
<dbReference type="STRING" id="43678.OJAG_31440"/>
<evidence type="ECO:0000313" key="8">
    <source>
        <dbReference type="EMBL" id="KZM34312.1"/>
    </source>
</evidence>
<dbReference type="GO" id="GO:0003700">
    <property type="term" value="F:DNA-binding transcription factor activity"/>
    <property type="evidence" value="ECO:0007669"/>
    <property type="project" value="InterPro"/>
</dbReference>
<evidence type="ECO:0000256" key="6">
    <source>
        <dbReference type="ARBA" id="ARBA00079449"/>
    </source>
</evidence>
<organism evidence="8 10">
    <name type="scientific">Oerskovia enterophila</name>
    <dbReference type="NCBI Taxonomy" id="43678"/>
    <lineage>
        <taxon>Bacteria</taxon>
        <taxon>Bacillati</taxon>
        <taxon>Actinomycetota</taxon>
        <taxon>Actinomycetes</taxon>
        <taxon>Micrococcales</taxon>
        <taxon>Cellulomonadaceae</taxon>
        <taxon>Oerskovia</taxon>
    </lineage>
</organism>
<dbReference type="SUPFAM" id="SSF51182">
    <property type="entry name" value="RmlC-like cupins"/>
    <property type="match status" value="1"/>
</dbReference>
<dbReference type="FunFam" id="1.10.10.60:FF:000132">
    <property type="entry name" value="AraC family transcriptional regulator"/>
    <property type="match status" value="1"/>
</dbReference>
<evidence type="ECO:0000313" key="9">
    <source>
        <dbReference type="EMBL" id="OCI30725.1"/>
    </source>
</evidence>
<dbReference type="Proteomes" id="UP000076447">
    <property type="component" value="Unassembled WGS sequence"/>
</dbReference>
<feature type="domain" description="HTH araC/xylS-type" evidence="7">
    <location>
        <begin position="177"/>
        <end position="254"/>
    </location>
</feature>
<comment type="caution">
    <text evidence="8">The sequence shown here is derived from an EMBL/GenBank/DDBJ whole genome shotgun (WGS) entry which is preliminary data.</text>
</comment>
<reference evidence="9 11" key="2">
    <citation type="submission" date="2016-06" db="EMBL/GenBank/DDBJ databases">
        <title>Genome sequence of Oerskovia enterophila DSM 43852.</title>
        <authorList>
            <person name="Poehlein A."/>
            <person name="Jag V."/>
            <person name="Bengelsdorf F.R."/>
            <person name="Daniel R."/>
            <person name="Duerre P."/>
        </authorList>
    </citation>
    <scope>NUCLEOTIDE SEQUENCE [LARGE SCALE GENOMIC DNA]</scope>
    <source>
        <strain evidence="9 11">DSM 43852</strain>
    </source>
</reference>